<dbReference type="EMBL" id="JARJCN010000027">
    <property type="protein sequence ID" value="KAJ7088048.1"/>
    <property type="molecule type" value="Genomic_DNA"/>
</dbReference>
<name>A0AAD6U864_9AGAR</name>
<evidence type="ECO:0000313" key="2">
    <source>
        <dbReference type="Proteomes" id="UP001222325"/>
    </source>
</evidence>
<sequence length="236" mass="25931">MRDLYFSQAAWRASQAWNRQPIPSKILTPPQNTYSVLKTSTSDRRPRKRQKKSVPALTTSVLPAVSAPAASRISLQKRVVLPLVEVNEVTTLPEPIPYQTLDLLVADLRRLLCTPHEAQPFYFRGVFALVVDPDVPNTACITRVAWALARGTPLSFNPPALAIQTSTVTHMALTTVQTAAIWMAPLDPRLADAALPRPCSHCSRSAPSATTRPRRVGLRGIASSCSYVISRRRVAC</sequence>
<comment type="caution">
    <text evidence="1">The sequence shown here is derived from an EMBL/GenBank/DDBJ whole genome shotgun (WGS) entry which is preliminary data.</text>
</comment>
<reference evidence="1" key="1">
    <citation type="submission" date="2023-03" db="EMBL/GenBank/DDBJ databases">
        <title>Massive genome expansion in bonnet fungi (Mycena s.s.) driven by repeated elements and novel gene families across ecological guilds.</title>
        <authorList>
            <consortium name="Lawrence Berkeley National Laboratory"/>
            <person name="Harder C.B."/>
            <person name="Miyauchi S."/>
            <person name="Viragh M."/>
            <person name="Kuo A."/>
            <person name="Thoen E."/>
            <person name="Andreopoulos B."/>
            <person name="Lu D."/>
            <person name="Skrede I."/>
            <person name="Drula E."/>
            <person name="Henrissat B."/>
            <person name="Morin E."/>
            <person name="Kohler A."/>
            <person name="Barry K."/>
            <person name="LaButti K."/>
            <person name="Morin E."/>
            <person name="Salamov A."/>
            <person name="Lipzen A."/>
            <person name="Mereny Z."/>
            <person name="Hegedus B."/>
            <person name="Baldrian P."/>
            <person name="Stursova M."/>
            <person name="Weitz H."/>
            <person name="Taylor A."/>
            <person name="Grigoriev I.V."/>
            <person name="Nagy L.G."/>
            <person name="Martin F."/>
            <person name="Kauserud H."/>
        </authorList>
    </citation>
    <scope>NUCLEOTIDE SEQUENCE</scope>
    <source>
        <strain evidence="1">CBHHK173m</strain>
    </source>
</reference>
<gene>
    <name evidence="1" type="ORF">B0H15DRAFT_842141</name>
</gene>
<dbReference type="AlphaFoldDB" id="A0AAD6U864"/>
<evidence type="ECO:0000313" key="1">
    <source>
        <dbReference type="EMBL" id="KAJ7088048.1"/>
    </source>
</evidence>
<keyword evidence="2" id="KW-1185">Reference proteome</keyword>
<dbReference type="Proteomes" id="UP001222325">
    <property type="component" value="Unassembled WGS sequence"/>
</dbReference>
<proteinExistence type="predicted"/>
<accession>A0AAD6U864</accession>
<organism evidence="1 2">
    <name type="scientific">Mycena belliarum</name>
    <dbReference type="NCBI Taxonomy" id="1033014"/>
    <lineage>
        <taxon>Eukaryota</taxon>
        <taxon>Fungi</taxon>
        <taxon>Dikarya</taxon>
        <taxon>Basidiomycota</taxon>
        <taxon>Agaricomycotina</taxon>
        <taxon>Agaricomycetes</taxon>
        <taxon>Agaricomycetidae</taxon>
        <taxon>Agaricales</taxon>
        <taxon>Marasmiineae</taxon>
        <taxon>Mycenaceae</taxon>
        <taxon>Mycena</taxon>
    </lineage>
</organism>
<protein>
    <submittedName>
        <fullName evidence="1">Uncharacterized protein</fullName>
    </submittedName>
</protein>